<gene>
    <name evidence="2" type="ORF">O6P33_01780</name>
</gene>
<accession>A0AAF0AKL5</accession>
<dbReference type="Gene3D" id="3.40.50.1820">
    <property type="entry name" value="alpha/beta hydrolase"/>
    <property type="match status" value="1"/>
</dbReference>
<dbReference type="Pfam" id="PF00561">
    <property type="entry name" value="Abhydrolase_1"/>
    <property type="match status" value="1"/>
</dbReference>
<organism evidence="2 3">
    <name type="scientific">Denitrificimonas caeni</name>
    <dbReference type="NCBI Taxonomy" id="521720"/>
    <lineage>
        <taxon>Bacteria</taxon>
        <taxon>Pseudomonadati</taxon>
        <taxon>Pseudomonadota</taxon>
        <taxon>Gammaproteobacteria</taxon>
        <taxon>Pseudomonadales</taxon>
        <taxon>Pseudomonadaceae</taxon>
        <taxon>Denitrificimonas</taxon>
    </lineage>
</organism>
<dbReference type="InterPro" id="IPR000073">
    <property type="entry name" value="AB_hydrolase_1"/>
</dbReference>
<evidence type="ECO:0000313" key="3">
    <source>
        <dbReference type="Proteomes" id="UP001212189"/>
    </source>
</evidence>
<proteinExistence type="predicted"/>
<dbReference type="SUPFAM" id="SSF53474">
    <property type="entry name" value="alpha/beta-Hydrolases"/>
    <property type="match status" value="1"/>
</dbReference>
<dbReference type="KEGG" id="dce:O6P33_01780"/>
<dbReference type="RefSeq" id="WP_269818543.1">
    <property type="nucleotide sequence ID" value="NZ_CP114976.1"/>
</dbReference>
<dbReference type="InterPro" id="IPR029058">
    <property type="entry name" value="AB_hydrolase_fold"/>
</dbReference>
<feature type="domain" description="AB hydrolase-1" evidence="1">
    <location>
        <begin position="62"/>
        <end position="224"/>
    </location>
</feature>
<dbReference type="AlphaFoldDB" id="A0AAF0AKL5"/>
<keyword evidence="3" id="KW-1185">Reference proteome</keyword>
<protein>
    <submittedName>
        <fullName evidence="2">Transporter</fullName>
    </submittedName>
</protein>
<dbReference type="Proteomes" id="UP001212189">
    <property type="component" value="Chromosome"/>
</dbReference>
<name>A0AAF0AKL5_9GAMM</name>
<sequence>MSKHLVLLPGWGLGVVPLQILAQQLDAALPQLTVQIQPLPDMRGKSTEALIALLDQQLPSDCWLMGWSLGGMLATALAAYRQSACAGLISYASNPCFVARETWSAAMPVDTFTAFRQLCTEDFAAGLKRFVLLCSQGAAQPRVLSRQLLEAAAVADSGCALAGLDLLAELDNRAAISAFAGPQLHLFAEQDALVPSLALSRVRALNAQATVEFFGHSHAGLIVEAQLLAQRIADFVLRGQHA</sequence>
<dbReference type="EMBL" id="CP114976">
    <property type="protein sequence ID" value="WBE25601.1"/>
    <property type="molecule type" value="Genomic_DNA"/>
</dbReference>
<reference evidence="2 3" key="1">
    <citation type="submission" date="2022-12" db="EMBL/GenBank/DDBJ databases">
        <title>Coexistence and Characterization of a Novel Tigecycline Resistance gene tet(X) variant and blaNDM-1 in a Pseudomonas caeni Isolate of Chicken Origin.</title>
        <authorList>
            <person name="Lu X."/>
            <person name="Zhang L."/>
            <person name="Li R."/>
            <person name="Wang Z."/>
        </authorList>
    </citation>
    <scope>NUCLEOTIDE SEQUENCE [LARGE SCALE GENOMIC DNA]</scope>
    <source>
        <strain evidence="2 3">CE14</strain>
    </source>
</reference>
<evidence type="ECO:0000259" key="1">
    <source>
        <dbReference type="Pfam" id="PF00561"/>
    </source>
</evidence>
<evidence type="ECO:0000313" key="2">
    <source>
        <dbReference type="EMBL" id="WBE25601.1"/>
    </source>
</evidence>